<dbReference type="InterPro" id="IPR014044">
    <property type="entry name" value="CAP_dom"/>
</dbReference>
<dbReference type="EnsemblMetazoa" id="CLYHEMT024335.1">
    <property type="protein sequence ID" value="CLYHEMP024335.1"/>
    <property type="gene ID" value="CLYHEMG024335"/>
</dbReference>
<dbReference type="InterPro" id="IPR035940">
    <property type="entry name" value="CAP_sf"/>
</dbReference>
<evidence type="ECO:0000259" key="3">
    <source>
        <dbReference type="SMART" id="SM00198"/>
    </source>
</evidence>
<keyword evidence="2" id="KW-0732">Signal</keyword>
<organism evidence="4 5">
    <name type="scientific">Clytia hemisphaerica</name>
    <dbReference type="NCBI Taxonomy" id="252671"/>
    <lineage>
        <taxon>Eukaryota</taxon>
        <taxon>Metazoa</taxon>
        <taxon>Cnidaria</taxon>
        <taxon>Hydrozoa</taxon>
        <taxon>Hydroidolina</taxon>
        <taxon>Leptothecata</taxon>
        <taxon>Obeliida</taxon>
        <taxon>Clytiidae</taxon>
        <taxon>Clytia</taxon>
    </lineage>
</organism>
<feature type="domain" description="SCP" evidence="3">
    <location>
        <begin position="23"/>
        <end position="165"/>
    </location>
</feature>
<feature type="region of interest" description="Disordered" evidence="1">
    <location>
        <begin position="191"/>
        <end position="232"/>
    </location>
</feature>
<dbReference type="OrthoDB" id="5950291at2759"/>
<dbReference type="RefSeq" id="XP_066933435.1">
    <property type="nucleotide sequence ID" value="XM_067077334.1"/>
</dbReference>
<evidence type="ECO:0000313" key="5">
    <source>
        <dbReference type="Proteomes" id="UP000594262"/>
    </source>
</evidence>
<dbReference type="InterPro" id="IPR018244">
    <property type="entry name" value="Allrgn_V5/Tpx1_CS"/>
</dbReference>
<dbReference type="PANTHER" id="PTHR10334">
    <property type="entry name" value="CYSTEINE-RICH SECRETORY PROTEIN-RELATED"/>
    <property type="match status" value="1"/>
</dbReference>
<dbReference type="CDD" id="cd05382">
    <property type="entry name" value="CAP_GAPR1-like"/>
    <property type="match status" value="1"/>
</dbReference>
<protein>
    <recommendedName>
        <fullName evidence="3">SCP domain-containing protein</fullName>
    </recommendedName>
</protein>
<dbReference type="GO" id="GO:0005576">
    <property type="term" value="C:extracellular region"/>
    <property type="evidence" value="ECO:0007669"/>
    <property type="project" value="InterPro"/>
</dbReference>
<evidence type="ECO:0000256" key="1">
    <source>
        <dbReference type="SAM" id="MobiDB-lite"/>
    </source>
</evidence>
<dbReference type="InterPro" id="IPR034113">
    <property type="entry name" value="SCP_GAPR1-like"/>
</dbReference>
<dbReference type="InterPro" id="IPR001283">
    <property type="entry name" value="CRISP-related"/>
</dbReference>
<keyword evidence="5" id="KW-1185">Reference proteome</keyword>
<dbReference type="PRINTS" id="PR00837">
    <property type="entry name" value="V5TPXLIKE"/>
</dbReference>
<dbReference type="PROSITE" id="PS01009">
    <property type="entry name" value="CRISP_1"/>
    <property type="match status" value="1"/>
</dbReference>
<dbReference type="Pfam" id="PF00188">
    <property type="entry name" value="CAP"/>
    <property type="match status" value="1"/>
</dbReference>
<accession>A0A7M5XIW3</accession>
<name>A0A7M5XIW3_9CNID</name>
<dbReference type="SUPFAM" id="SSF55797">
    <property type="entry name" value="PR-1-like"/>
    <property type="match status" value="1"/>
</dbReference>
<dbReference type="Gene3D" id="3.40.33.10">
    <property type="entry name" value="CAP"/>
    <property type="match status" value="1"/>
</dbReference>
<dbReference type="GeneID" id="136821108"/>
<sequence length="271" mass="30214">MDCALVLTLLLALVSASYQLTQQERNLCLNVHNKLRSLHQNTSPLVYDVSLETQSQKWADHLAQIGRLSHDMNSGVGENLYWSQSWRSSTKGDSSAKATLAWYEEIKDYSFSSHQSTNGRAVGHFTQLIWKETKSLGCGIKEVRKSGRIETYIVSRYSPRGNSIRRNWGESSSQARIRVYGANVQKRNIGAQTPTLPELEKLTGGSGTGPIPTGGPLPQTTQRPATPPSSCSNARGDDYCNYVLRCGRNYLCNGTHKNYFMQDCYKACTFC</sequence>
<dbReference type="Proteomes" id="UP000594262">
    <property type="component" value="Unplaced"/>
</dbReference>
<dbReference type="AlphaFoldDB" id="A0A7M5XIW3"/>
<reference evidence="4" key="1">
    <citation type="submission" date="2021-01" db="UniProtKB">
        <authorList>
            <consortium name="EnsemblMetazoa"/>
        </authorList>
    </citation>
    <scope>IDENTIFICATION</scope>
</reference>
<feature type="compositionally biased region" description="Low complexity" evidence="1">
    <location>
        <begin position="209"/>
        <end position="224"/>
    </location>
</feature>
<evidence type="ECO:0000313" key="4">
    <source>
        <dbReference type="EnsemblMetazoa" id="CLYHEMP024335.1"/>
    </source>
</evidence>
<proteinExistence type="predicted"/>
<evidence type="ECO:0000256" key="2">
    <source>
        <dbReference type="SAM" id="SignalP"/>
    </source>
</evidence>
<feature type="chain" id="PRO_5029915751" description="SCP domain-containing protein" evidence="2">
    <location>
        <begin position="17"/>
        <end position="271"/>
    </location>
</feature>
<feature type="signal peptide" evidence="2">
    <location>
        <begin position="1"/>
        <end position="16"/>
    </location>
</feature>
<dbReference type="SMART" id="SM00198">
    <property type="entry name" value="SCP"/>
    <property type="match status" value="1"/>
</dbReference>